<dbReference type="Proteomes" id="UP000663832">
    <property type="component" value="Unassembled WGS sequence"/>
</dbReference>
<dbReference type="EMBL" id="CAJNOM010000188">
    <property type="protein sequence ID" value="CAF1199849.1"/>
    <property type="molecule type" value="Genomic_DNA"/>
</dbReference>
<dbReference type="Gene3D" id="2.30.29.30">
    <property type="entry name" value="Pleckstrin-homology domain (PH domain)/Phosphotyrosine-binding domain (PTB)"/>
    <property type="match status" value="2"/>
</dbReference>
<feature type="region of interest" description="Disordered" evidence="1">
    <location>
        <begin position="610"/>
        <end position="631"/>
    </location>
</feature>
<evidence type="ECO:0000313" key="3">
    <source>
        <dbReference type="EMBL" id="CAF1014433.1"/>
    </source>
</evidence>
<feature type="region of interest" description="Disordered" evidence="1">
    <location>
        <begin position="54"/>
        <end position="76"/>
    </location>
</feature>
<protein>
    <recommendedName>
        <fullName evidence="2">PID domain-containing protein</fullName>
    </recommendedName>
</protein>
<dbReference type="InterPro" id="IPR011993">
    <property type="entry name" value="PH-like_dom_sf"/>
</dbReference>
<dbReference type="InterPro" id="IPR051133">
    <property type="entry name" value="Adapter_Engulfment-Domain"/>
</dbReference>
<gene>
    <name evidence="3" type="ORF">BJG266_LOCUS16647</name>
    <name evidence="4" type="ORF">QVE165_LOCUS25744</name>
</gene>
<feature type="compositionally biased region" description="Low complexity" evidence="1">
    <location>
        <begin position="54"/>
        <end position="64"/>
    </location>
</feature>
<dbReference type="Pfam" id="PF00640">
    <property type="entry name" value="PID"/>
    <property type="match status" value="1"/>
</dbReference>
<feature type="region of interest" description="Disordered" evidence="1">
    <location>
        <begin position="383"/>
        <end position="411"/>
    </location>
</feature>
<feature type="domain" description="PID" evidence="2">
    <location>
        <begin position="448"/>
        <end position="606"/>
    </location>
</feature>
<dbReference type="AlphaFoldDB" id="A0A814WL05"/>
<dbReference type="Proteomes" id="UP000663877">
    <property type="component" value="Unassembled WGS sequence"/>
</dbReference>
<accession>A0A814WL05</accession>
<evidence type="ECO:0000313" key="5">
    <source>
        <dbReference type="Proteomes" id="UP000663832"/>
    </source>
</evidence>
<dbReference type="InterPro" id="IPR006020">
    <property type="entry name" value="PTB/PI_dom"/>
</dbReference>
<evidence type="ECO:0000259" key="2">
    <source>
        <dbReference type="PROSITE" id="PS01179"/>
    </source>
</evidence>
<keyword evidence="5" id="KW-1185">Reference proteome</keyword>
<sequence length="675" mass="75281">MASCTDFNRSAGRPIIKATAIPISSSKKLVEPFNRLKYRANLFRRKNYSSQLNISSDSSNYRSSTGTDHIVPSHQSSITNNNNIGVILLKRSNSMVCPQIRLQSLINQNQNQNINNNNNNNNNNNLRNSICIELAGCSTDESSTDDYQLIKSSSSSLSSNRYWTKPISSTMNDIDKHKILSSIQPLAVIDEYKVNQDDKTDQDENVSSSLLPNDNNNSEQASVILPSTMDVIITEKDNEEKQQELISSSTIPISTISSSHSSSSSASSSTVILRDHAEAIRTRRQCHSSISLLQHQQRQQSLSSSFEEPFYDCKQQISPKKPNQNFDMSTVKISTCTMTGKSLNNLDDCLSSTSSEEKGVQTASNEPINITSCVKRAISSTSLSSSSTSNKTDSLEKKPKMPITTTDETTSTNDIDTLTHLTVQHQTELHYKWPHIHERLLGEQACIYWVNYLGSTAIKMSDDGTTAMPSQAIARLKQSTQYARVLPIIGLSISSRGVEFLKHTKDRNVICFHDIKSIHCACQDQDLRYFAYVTREQRLTNGMSHVTTNSTLDNKQLSPPSPSLSLSSDYHHYCHVFVVKSETMSTEIMLTFGQVFDIAYRLHHRSKCNGKKSQDIHTPLSSVTNGERHHPQLEVIRLSTKSDITHNNNIIMSSSTHSPATSSSSSSMDDRKIFV</sequence>
<name>A0A814WL05_9BILA</name>
<feature type="region of interest" description="Disordered" evidence="1">
    <location>
        <begin position="196"/>
        <end position="220"/>
    </location>
</feature>
<dbReference type="SUPFAM" id="SSF50729">
    <property type="entry name" value="PH domain-like"/>
    <property type="match status" value="1"/>
</dbReference>
<organism evidence="4 5">
    <name type="scientific">Adineta steineri</name>
    <dbReference type="NCBI Taxonomy" id="433720"/>
    <lineage>
        <taxon>Eukaryota</taxon>
        <taxon>Metazoa</taxon>
        <taxon>Spiralia</taxon>
        <taxon>Gnathifera</taxon>
        <taxon>Rotifera</taxon>
        <taxon>Eurotatoria</taxon>
        <taxon>Bdelloidea</taxon>
        <taxon>Adinetida</taxon>
        <taxon>Adinetidae</taxon>
        <taxon>Adineta</taxon>
    </lineage>
</organism>
<evidence type="ECO:0000313" key="4">
    <source>
        <dbReference type="EMBL" id="CAF1199849.1"/>
    </source>
</evidence>
<dbReference type="PANTHER" id="PTHR11232:SF77">
    <property type="entry name" value="GULP PTB DOMAIN CONTAINING ENGULFMENT ADAPTOR 1"/>
    <property type="match status" value="1"/>
</dbReference>
<dbReference type="PANTHER" id="PTHR11232">
    <property type="entry name" value="PHOSPHOTYROSINE INTERACTION DOMAIN-CONTAINING FAMILY MEMBER"/>
    <property type="match status" value="1"/>
</dbReference>
<dbReference type="EMBL" id="CAJNOI010000078">
    <property type="protein sequence ID" value="CAF1014433.1"/>
    <property type="molecule type" value="Genomic_DNA"/>
</dbReference>
<feature type="compositionally biased region" description="Low complexity" evidence="1">
    <location>
        <begin position="205"/>
        <end position="218"/>
    </location>
</feature>
<dbReference type="SMART" id="SM00462">
    <property type="entry name" value="PTB"/>
    <property type="match status" value="1"/>
</dbReference>
<reference evidence="4" key="1">
    <citation type="submission" date="2021-02" db="EMBL/GenBank/DDBJ databases">
        <authorList>
            <person name="Nowell W R."/>
        </authorList>
    </citation>
    <scope>NUCLEOTIDE SEQUENCE</scope>
</reference>
<dbReference type="PROSITE" id="PS01179">
    <property type="entry name" value="PID"/>
    <property type="match status" value="1"/>
</dbReference>
<evidence type="ECO:0000256" key="1">
    <source>
        <dbReference type="SAM" id="MobiDB-lite"/>
    </source>
</evidence>
<proteinExistence type="predicted"/>
<feature type="region of interest" description="Disordered" evidence="1">
    <location>
        <begin position="649"/>
        <end position="675"/>
    </location>
</feature>
<feature type="compositionally biased region" description="Low complexity" evidence="1">
    <location>
        <begin position="653"/>
        <end position="667"/>
    </location>
</feature>
<dbReference type="OrthoDB" id="10039052at2759"/>
<comment type="caution">
    <text evidence="4">The sequence shown here is derived from an EMBL/GenBank/DDBJ whole genome shotgun (WGS) entry which is preliminary data.</text>
</comment>